<dbReference type="InterPro" id="IPR036942">
    <property type="entry name" value="Beta-barrel_TonB_sf"/>
</dbReference>
<evidence type="ECO:0000256" key="8">
    <source>
        <dbReference type="ARBA" id="ARBA00023065"/>
    </source>
</evidence>
<keyword evidence="11 18" id="KW-0675">Receptor</keyword>
<proteinExistence type="inferred from homology"/>
<evidence type="ECO:0000256" key="10">
    <source>
        <dbReference type="ARBA" id="ARBA00023136"/>
    </source>
</evidence>
<evidence type="ECO:0000256" key="2">
    <source>
        <dbReference type="ARBA" id="ARBA00009810"/>
    </source>
</evidence>
<organism evidence="18">
    <name type="scientific">Candidatus Nitricoxidivorans perseverans</name>
    <dbReference type="NCBI Taxonomy" id="2975601"/>
    <lineage>
        <taxon>Bacteria</taxon>
        <taxon>Pseudomonadati</taxon>
        <taxon>Pseudomonadota</taxon>
        <taxon>Betaproteobacteria</taxon>
        <taxon>Nitrosomonadales</taxon>
        <taxon>Sterolibacteriaceae</taxon>
        <taxon>Candidatus Nitricoxidivorans</taxon>
    </lineage>
</organism>
<evidence type="ECO:0000256" key="5">
    <source>
        <dbReference type="ARBA" id="ARBA00022496"/>
    </source>
</evidence>
<dbReference type="PANTHER" id="PTHR32552">
    <property type="entry name" value="FERRICHROME IRON RECEPTOR-RELATED"/>
    <property type="match status" value="1"/>
</dbReference>
<dbReference type="GO" id="GO:0009279">
    <property type="term" value="C:cell outer membrane"/>
    <property type="evidence" value="ECO:0007669"/>
    <property type="project" value="UniProtKB-SubCell"/>
</dbReference>
<keyword evidence="7" id="KW-0408">Iron</keyword>
<gene>
    <name evidence="18" type="ORF">OHM77_09360</name>
</gene>
<name>A0AA49IUU0_9PROT</name>
<evidence type="ECO:0000256" key="12">
    <source>
        <dbReference type="ARBA" id="ARBA00023237"/>
    </source>
</evidence>
<evidence type="ECO:0000256" key="4">
    <source>
        <dbReference type="ARBA" id="ARBA00022452"/>
    </source>
</evidence>
<evidence type="ECO:0000256" key="3">
    <source>
        <dbReference type="ARBA" id="ARBA00022448"/>
    </source>
</evidence>
<keyword evidence="6 13" id="KW-0812">Transmembrane</keyword>
<keyword evidence="9 14" id="KW-0798">TonB box</keyword>
<keyword evidence="3 13" id="KW-0813">Transport</keyword>
<protein>
    <submittedName>
        <fullName evidence="18">TonB-dependent receptor</fullName>
    </submittedName>
</protein>
<keyword evidence="15" id="KW-0732">Signal</keyword>
<comment type="subcellular location">
    <subcellularLocation>
        <location evidence="1 13">Cell outer membrane</location>
        <topology evidence="1 13">Multi-pass membrane protein</topology>
    </subcellularLocation>
</comment>
<dbReference type="GO" id="GO:0006826">
    <property type="term" value="P:iron ion transport"/>
    <property type="evidence" value="ECO:0007669"/>
    <property type="project" value="UniProtKB-KW"/>
</dbReference>
<dbReference type="KEGG" id="npv:OHM77_09360"/>
<dbReference type="Pfam" id="PF07715">
    <property type="entry name" value="Plug"/>
    <property type="match status" value="1"/>
</dbReference>
<evidence type="ECO:0000256" key="7">
    <source>
        <dbReference type="ARBA" id="ARBA00023004"/>
    </source>
</evidence>
<dbReference type="EMBL" id="CP107246">
    <property type="protein sequence ID" value="WIM04905.1"/>
    <property type="molecule type" value="Genomic_DNA"/>
</dbReference>
<keyword evidence="10 13" id="KW-0472">Membrane</keyword>
<dbReference type="AlphaFoldDB" id="A0AA49IUU0"/>
<evidence type="ECO:0000256" key="15">
    <source>
        <dbReference type="SAM" id="SignalP"/>
    </source>
</evidence>
<evidence type="ECO:0000313" key="18">
    <source>
        <dbReference type="EMBL" id="WIM04905.1"/>
    </source>
</evidence>
<dbReference type="PROSITE" id="PS52016">
    <property type="entry name" value="TONB_DEPENDENT_REC_3"/>
    <property type="match status" value="1"/>
</dbReference>
<feature type="signal peptide" evidence="15">
    <location>
        <begin position="1"/>
        <end position="29"/>
    </location>
</feature>
<evidence type="ECO:0000256" key="1">
    <source>
        <dbReference type="ARBA" id="ARBA00004571"/>
    </source>
</evidence>
<dbReference type="InterPro" id="IPR012910">
    <property type="entry name" value="Plug_dom"/>
</dbReference>
<evidence type="ECO:0000259" key="16">
    <source>
        <dbReference type="Pfam" id="PF00593"/>
    </source>
</evidence>
<feature type="domain" description="TonB-dependent receptor-like beta-barrel" evidence="16">
    <location>
        <begin position="217"/>
        <end position="635"/>
    </location>
</feature>
<dbReference type="SUPFAM" id="SSF56935">
    <property type="entry name" value="Porins"/>
    <property type="match status" value="1"/>
</dbReference>
<dbReference type="Gene3D" id="2.170.130.10">
    <property type="entry name" value="TonB-dependent receptor, plug domain"/>
    <property type="match status" value="1"/>
</dbReference>
<dbReference type="PANTHER" id="PTHR32552:SF81">
    <property type="entry name" value="TONB-DEPENDENT OUTER MEMBRANE RECEPTOR"/>
    <property type="match status" value="1"/>
</dbReference>
<comment type="similarity">
    <text evidence="2 13 14">Belongs to the TonB-dependent receptor family.</text>
</comment>
<keyword evidence="5" id="KW-0410">Iron transport</keyword>
<dbReference type="CDD" id="cd01347">
    <property type="entry name" value="ligand_gated_channel"/>
    <property type="match status" value="1"/>
</dbReference>
<feature type="chain" id="PRO_5041373767" evidence="15">
    <location>
        <begin position="30"/>
        <end position="666"/>
    </location>
</feature>
<keyword evidence="8" id="KW-0406">Ion transport</keyword>
<feature type="domain" description="TonB-dependent receptor plug" evidence="17">
    <location>
        <begin position="60"/>
        <end position="169"/>
    </location>
</feature>
<evidence type="ECO:0000256" key="6">
    <source>
        <dbReference type="ARBA" id="ARBA00022692"/>
    </source>
</evidence>
<evidence type="ECO:0000259" key="17">
    <source>
        <dbReference type="Pfam" id="PF07715"/>
    </source>
</evidence>
<evidence type="ECO:0000256" key="11">
    <source>
        <dbReference type="ARBA" id="ARBA00023170"/>
    </source>
</evidence>
<dbReference type="InterPro" id="IPR039426">
    <property type="entry name" value="TonB-dep_rcpt-like"/>
</dbReference>
<sequence length="666" mass="74366">MRTTLLRKTLRLLPRAMLAALACPAASDAQVPLALADHSLEQLMDMRVEVTSAARKPQKLEDSATAIHVITREDIRRSGMTSLPEVLRLAPGLQVARLDGGTWAISSRGFNAKNSDNLLVMQDGRVLHTPTFTGVYWNAQDIVLEDVDRIEVIRGPGGALWGANAVTGVINIVTRPAQATQGGVASGGIGSHERQGMVRHGGKLGETGYYRIYAKRADQDDFEAYADIGAHDRRDMSSAGFRTDWELLGGDSLTVQGDVHAGRSNHTGTALTISPPTSALLGYPIDLRGGNLLARWKRALSATEEWSLQLYYDHYDRRYFNLGERRDTVDLDFQHRFLWGGRHDIVWGFGYRRTSDDMRNTDIVSYMPARRTDSVASAFVQDEVALDGDKLHLILGSKFEHNDYTGTEVQPNLRLRWKPDKRSMAWTAVSRAVHTPSRTDTDGRVVSTVVPAGPSVYRLQGGQSAQSEHVDSLEAGWRAWPTERLQMDVAAFYSRHRNLTTIEREASFPEAGYTVYPLVFHNKAKATTRGLELSGSWRPADRWQFKASHTWLSMNIRRDVDSTDTSIEGEEGRSPRSQFQFHAFHSLSARVDVGASLYYTDELPSLEIPAHARLDARIAWRAQRDLELVLIARNLLDPVHPEFTNTAGPRTTEVPRSLIATATWRF</sequence>
<evidence type="ECO:0000256" key="14">
    <source>
        <dbReference type="RuleBase" id="RU003357"/>
    </source>
</evidence>
<keyword evidence="12 13" id="KW-0998">Cell outer membrane</keyword>
<dbReference type="InterPro" id="IPR000531">
    <property type="entry name" value="Beta-barrel_TonB"/>
</dbReference>
<reference evidence="18" key="1">
    <citation type="journal article" date="2023" name="Nat. Microbiol.">
        <title>Enrichment and characterization of a nitric oxide-reducing microbial community in a continuous bioreactor.</title>
        <authorList>
            <person name="Garrido-Amador P."/>
            <person name="Stortenbeker N."/>
            <person name="Wessels H.J.C.T."/>
            <person name="Speth D.R."/>
            <person name="Garcia-Heredia I."/>
            <person name="Kartal B."/>
        </authorList>
    </citation>
    <scope>NUCLEOTIDE SEQUENCE</scope>
    <source>
        <strain evidence="18">MAG1</strain>
    </source>
</reference>
<evidence type="ECO:0000256" key="9">
    <source>
        <dbReference type="ARBA" id="ARBA00023077"/>
    </source>
</evidence>
<evidence type="ECO:0000256" key="13">
    <source>
        <dbReference type="PROSITE-ProRule" id="PRU01360"/>
    </source>
</evidence>
<dbReference type="Gene3D" id="2.40.170.20">
    <property type="entry name" value="TonB-dependent receptor, beta-barrel domain"/>
    <property type="match status" value="1"/>
</dbReference>
<dbReference type="Proteomes" id="UP001234916">
    <property type="component" value="Chromosome"/>
</dbReference>
<dbReference type="InterPro" id="IPR037066">
    <property type="entry name" value="Plug_dom_sf"/>
</dbReference>
<dbReference type="Pfam" id="PF00593">
    <property type="entry name" value="TonB_dep_Rec_b-barrel"/>
    <property type="match status" value="1"/>
</dbReference>
<accession>A0AA49IUU0</accession>
<keyword evidence="4 13" id="KW-1134">Transmembrane beta strand</keyword>